<evidence type="ECO:0000256" key="10">
    <source>
        <dbReference type="RuleBase" id="RU004504"/>
    </source>
</evidence>
<evidence type="ECO:0000256" key="4">
    <source>
        <dbReference type="ARBA" id="ARBA00022679"/>
    </source>
</evidence>
<dbReference type="EC" id="2.8.1.7" evidence="3"/>
<evidence type="ECO:0000256" key="9">
    <source>
        <dbReference type="ARBA" id="ARBA00050776"/>
    </source>
</evidence>
<dbReference type="Pfam" id="PF00266">
    <property type="entry name" value="Aminotran_5"/>
    <property type="match status" value="1"/>
</dbReference>
<keyword evidence="6" id="KW-0663">Pyridoxal phosphate</keyword>
<sequence length="403" mass="42743">MQIYLDYSATTPPRPEAIAAMQTAMMQQWGNASSLHEWGNRAATMLERSRLQVASLINAATAESIIFTAGGSEANNLAIFGVANQVEAQANQVHRSHRQAAPFHLIISAVEHSAISEPARQLQARGWQITQLPVNAQGAVDPQQLRAALQPNTALVSIIYGQSEVGTLQPIVELGAIVQAHGARFHTDAVQVAGRLPIDVQQLPVDLLSLSSHKIYGPQGAGALYIRPGVALPSAIVFGGGQEQGLRSGTQAIPSVVGFGVAAELAAIEMPTETLRLIQLRDRLFALLADTPELLPTGDLRHRLPHHVSFCLPSTDITGKALVRQMNLAGIGISAGSACHSGQLNPSPILQAMGYGDRTAKTGIRLPLGKHTTAADIDWSALALKQILARTSAHRLPCLEGAV</sequence>
<organism evidence="12 13">
    <name type="scientific">Phormidesmis priestleyi</name>
    <dbReference type="NCBI Taxonomy" id="268141"/>
    <lineage>
        <taxon>Bacteria</taxon>
        <taxon>Bacillati</taxon>
        <taxon>Cyanobacteriota</taxon>
        <taxon>Cyanophyceae</taxon>
        <taxon>Leptolyngbyales</taxon>
        <taxon>Leptolyngbyaceae</taxon>
        <taxon>Phormidesmis</taxon>
    </lineage>
</organism>
<dbReference type="Gene3D" id="3.90.1150.10">
    <property type="entry name" value="Aspartate Aminotransferase, domain 1"/>
    <property type="match status" value="1"/>
</dbReference>
<dbReference type="InterPro" id="IPR015421">
    <property type="entry name" value="PyrdxlP-dep_Trfase_major"/>
</dbReference>
<dbReference type="InterPro" id="IPR000192">
    <property type="entry name" value="Aminotrans_V_dom"/>
</dbReference>
<evidence type="ECO:0000256" key="8">
    <source>
        <dbReference type="ARBA" id="ARBA00023014"/>
    </source>
</evidence>
<evidence type="ECO:0000256" key="3">
    <source>
        <dbReference type="ARBA" id="ARBA00012239"/>
    </source>
</evidence>
<evidence type="ECO:0000256" key="2">
    <source>
        <dbReference type="ARBA" id="ARBA00006490"/>
    </source>
</evidence>
<dbReference type="Proteomes" id="UP000249794">
    <property type="component" value="Unassembled WGS sequence"/>
</dbReference>
<proteinExistence type="inferred from homology"/>
<dbReference type="Gene3D" id="3.40.640.10">
    <property type="entry name" value="Type I PLP-dependent aspartate aminotransferase-like (Major domain)"/>
    <property type="match status" value="1"/>
</dbReference>
<protein>
    <recommendedName>
        <fullName evidence="3">cysteine desulfurase</fullName>
        <ecNumber evidence="3">2.8.1.7</ecNumber>
    </recommendedName>
</protein>
<evidence type="ECO:0000256" key="6">
    <source>
        <dbReference type="ARBA" id="ARBA00022898"/>
    </source>
</evidence>
<keyword evidence="8" id="KW-0411">Iron-sulfur</keyword>
<name>A0A2W4XBP9_9CYAN</name>
<evidence type="ECO:0000313" key="13">
    <source>
        <dbReference type="Proteomes" id="UP000249794"/>
    </source>
</evidence>
<dbReference type="AlphaFoldDB" id="A0A2W4XBP9"/>
<dbReference type="GO" id="GO:0046872">
    <property type="term" value="F:metal ion binding"/>
    <property type="evidence" value="ECO:0007669"/>
    <property type="project" value="UniProtKB-KW"/>
</dbReference>
<keyword evidence="7" id="KW-0408">Iron</keyword>
<dbReference type="InterPro" id="IPR020578">
    <property type="entry name" value="Aminotrans_V_PyrdxlP_BS"/>
</dbReference>
<comment type="cofactor">
    <cofactor evidence="1 10">
        <name>pyridoxal 5'-phosphate</name>
        <dbReference type="ChEBI" id="CHEBI:597326"/>
    </cofactor>
</comment>
<keyword evidence="5" id="KW-0479">Metal-binding</keyword>
<dbReference type="InterPro" id="IPR015422">
    <property type="entry name" value="PyrdxlP-dep_Trfase_small"/>
</dbReference>
<dbReference type="SUPFAM" id="SSF53383">
    <property type="entry name" value="PLP-dependent transferases"/>
    <property type="match status" value="1"/>
</dbReference>
<comment type="caution">
    <text evidence="12">The sequence shown here is derived from an EMBL/GenBank/DDBJ whole genome shotgun (WGS) entry which is preliminary data.</text>
</comment>
<dbReference type="PIRSF" id="PIRSF005572">
    <property type="entry name" value="NifS"/>
    <property type="match status" value="1"/>
</dbReference>
<evidence type="ECO:0000256" key="5">
    <source>
        <dbReference type="ARBA" id="ARBA00022723"/>
    </source>
</evidence>
<evidence type="ECO:0000313" key="12">
    <source>
        <dbReference type="EMBL" id="PZO51949.1"/>
    </source>
</evidence>
<gene>
    <name evidence="12" type="ORF">DCF15_14375</name>
</gene>
<dbReference type="GO" id="GO:0051536">
    <property type="term" value="F:iron-sulfur cluster binding"/>
    <property type="evidence" value="ECO:0007669"/>
    <property type="project" value="UniProtKB-KW"/>
</dbReference>
<comment type="catalytic activity">
    <reaction evidence="9">
        <text>(sulfur carrier)-H + L-cysteine = (sulfur carrier)-SH + L-alanine</text>
        <dbReference type="Rhea" id="RHEA:43892"/>
        <dbReference type="Rhea" id="RHEA-COMP:14737"/>
        <dbReference type="Rhea" id="RHEA-COMP:14739"/>
        <dbReference type="ChEBI" id="CHEBI:29917"/>
        <dbReference type="ChEBI" id="CHEBI:35235"/>
        <dbReference type="ChEBI" id="CHEBI:57972"/>
        <dbReference type="ChEBI" id="CHEBI:64428"/>
        <dbReference type="EC" id="2.8.1.7"/>
    </reaction>
</comment>
<keyword evidence="4" id="KW-0808">Transferase</keyword>
<dbReference type="InterPro" id="IPR015424">
    <property type="entry name" value="PyrdxlP-dep_Trfase"/>
</dbReference>
<reference evidence="12 13" key="2">
    <citation type="submission" date="2018-06" db="EMBL/GenBank/DDBJ databases">
        <title>Metagenomic assembly of (sub)arctic Cyanobacteria and their associated microbiome from non-axenic cultures.</title>
        <authorList>
            <person name="Baurain D."/>
        </authorList>
    </citation>
    <scope>NUCLEOTIDE SEQUENCE [LARGE SCALE GENOMIC DNA]</scope>
    <source>
        <strain evidence="12">ULC027bin1</strain>
    </source>
</reference>
<dbReference type="InterPro" id="IPR016454">
    <property type="entry name" value="Cysteine_dSase"/>
</dbReference>
<dbReference type="PANTHER" id="PTHR11601">
    <property type="entry name" value="CYSTEINE DESULFURYLASE FAMILY MEMBER"/>
    <property type="match status" value="1"/>
</dbReference>
<dbReference type="PROSITE" id="PS00595">
    <property type="entry name" value="AA_TRANSFER_CLASS_5"/>
    <property type="match status" value="1"/>
</dbReference>
<evidence type="ECO:0000256" key="7">
    <source>
        <dbReference type="ARBA" id="ARBA00023004"/>
    </source>
</evidence>
<comment type="similarity">
    <text evidence="2">Belongs to the class-V pyridoxal-phosphate-dependent aminotransferase family. NifS/IscS subfamily.</text>
</comment>
<evidence type="ECO:0000256" key="1">
    <source>
        <dbReference type="ARBA" id="ARBA00001933"/>
    </source>
</evidence>
<feature type="domain" description="Aminotransferase class V" evidence="11">
    <location>
        <begin position="3"/>
        <end position="378"/>
    </location>
</feature>
<evidence type="ECO:0000259" key="11">
    <source>
        <dbReference type="Pfam" id="PF00266"/>
    </source>
</evidence>
<dbReference type="EMBL" id="QBMP01000158">
    <property type="protein sequence ID" value="PZO51949.1"/>
    <property type="molecule type" value="Genomic_DNA"/>
</dbReference>
<dbReference type="Gene3D" id="1.10.260.50">
    <property type="match status" value="1"/>
</dbReference>
<reference evidence="13" key="1">
    <citation type="submission" date="2018-04" db="EMBL/GenBank/DDBJ databases">
        <authorList>
            <person name="Cornet L."/>
        </authorList>
    </citation>
    <scope>NUCLEOTIDE SEQUENCE [LARGE SCALE GENOMIC DNA]</scope>
</reference>
<dbReference type="GO" id="GO:0031071">
    <property type="term" value="F:cysteine desulfurase activity"/>
    <property type="evidence" value="ECO:0007669"/>
    <property type="project" value="UniProtKB-EC"/>
</dbReference>
<accession>A0A2W4XBP9</accession>
<dbReference type="PANTHER" id="PTHR11601:SF34">
    <property type="entry name" value="CYSTEINE DESULFURASE"/>
    <property type="match status" value="1"/>
</dbReference>